<organism evidence="1 2">
    <name type="scientific">Candidatus Entotheonella gemina</name>
    <dbReference type="NCBI Taxonomy" id="1429439"/>
    <lineage>
        <taxon>Bacteria</taxon>
        <taxon>Pseudomonadati</taxon>
        <taxon>Nitrospinota/Tectimicrobiota group</taxon>
        <taxon>Candidatus Tectimicrobiota</taxon>
        <taxon>Candidatus Entotheonellia</taxon>
        <taxon>Candidatus Entotheonellales</taxon>
        <taxon>Candidatus Entotheonellaceae</taxon>
        <taxon>Candidatus Entotheonella</taxon>
    </lineage>
</organism>
<comment type="caution">
    <text evidence="1">The sequence shown here is derived from an EMBL/GenBank/DDBJ whole genome shotgun (WGS) entry which is preliminary data.</text>
</comment>
<accession>W4L8F0</accession>
<reference evidence="1 2" key="1">
    <citation type="journal article" date="2014" name="Nature">
        <title>An environmental bacterial taxon with a large and distinct metabolic repertoire.</title>
        <authorList>
            <person name="Wilson M.C."/>
            <person name="Mori T."/>
            <person name="Ruckert C."/>
            <person name="Uria A.R."/>
            <person name="Helf M.J."/>
            <person name="Takada K."/>
            <person name="Gernert C."/>
            <person name="Steffens U.A."/>
            <person name="Heycke N."/>
            <person name="Schmitt S."/>
            <person name="Rinke C."/>
            <person name="Helfrich E.J."/>
            <person name="Brachmann A.O."/>
            <person name="Gurgui C."/>
            <person name="Wakimoto T."/>
            <person name="Kracht M."/>
            <person name="Crusemann M."/>
            <person name="Hentschel U."/>
            <person name="Abe I."/>
            <person name="Matsunaga S."/>
            <person name="Kalinowski J."/>
            <person name="Takeyama H."/>
            <person name="Piel J."/>
        </authorList>
    </citation>
    <scope>NUCLEOTIDE SEQUENCE [LARGE SCALE GENOMIC DNA]</scope>
    <source>
        <strain evidence="2">TSY2</strain>
    </source>
</reference>
<dbReference type="EMBL" id="AZHX01002609">
    <property type="protein sequence ID" value="ETW93636.1"/>
    <property type="molecule type" value="Genomic_DNA"/>
</dbReference>
<name>W4L8F0_9BACT</name>
<gene>
    <name evidence="1" type="ORF">ETSY2_51075</name>
</gene>
<dbReference type="Proteomes" id="UP000019140">
    <property type="component" value="Unassembled WGS sequence"/>
</dbReference>
<sequence>MAARPLVLPEAYSGETSWEDWAFHFENVAAVNEWSAAQKLQWLRVRLTGRAQRAFQHLSASTRDSYEEAMKALR</sequence>
<evidence type="ECO:0000313" key="1">
    <source>
        <dbReference type="EMBL" id="ETW93636.1"/>
    </source>
</evidence>
<protein>
    <submittedName>
        <fullName evidence="1">Uncharacterized protein</fullName>
    </submittedName>
</protein>
<dbReference type="AlphaFoldDB" id="W4L8F0"/>
<proteinExistence type="predicted"/>
<evidence type="ECO:0000313" key="2">
    <source>
        <dbReference type="Proteomes" id="UP000019140"/>
    </source>
</evidence>
<keyword evidence="2" id="KW-1185">Reference proteome</keyword>
<dbReference type="HOGENOM" id="CLU_2680834_0_0_7"/>